<sequence length="103" mass="11542">MKVHRIIQDLLRDCRSTVPKYHSFDPIAIAVNVPNGLVYNDDAVSSTHEECFNRPQETLFVPFERRTLQIELVAIVQMGATQAPGCDIGSDESGQVRADDEVR</sequence>
<evidence type="ECO:0000313" key="2">
    <source>
        <dbReference type="EMBL" id="GAA2177722.1"/>
    </source>
</evidence>
<accession>A0ABP5MV12</accession>
<gene>
    <name evidence="2" type="ORF">GCM10009784_29320</name>
</gene>
<evidence type="ECO:0000313" key="3">
    <source>
        <dbReference type="Proteomes" id="UP001500974"/>
    </source>
</evidence>
<organism evidence="2 3">
    <name type="scientific">Arthrobacter parietis</name>
    <dbReference type="NCBI Taxonomy" id="271434"/>
    <lineage>
        <taxon>Bacteria</taxon>
        <taxon>Bacillati</taxon>
        <taxon>Actinomycetota</taxon>
        <taxon>Actinomycetes</taxon>
        <taxon>Micrococcales</taxon>
        <taxon>Micrococcaceae</taxon>
        <taxon>Arthrobacter</taxon>
    </lineage>
</organism>
<protein>
    <submittedName>
        <fullName evidence="2">Uncharacterized protein</fullName>
    </submittedName>
</protein>
<reference evidence="3" key="1">
    <citation type="journal article" date="2019" name="Int. J. Syst. Evol. Microbiol.">
        <title>The Global Catalogue of Microorganisms (GCM) 10K type strain sequencing project: providing services to taxonomists for standard genome sequencing and annotation.</title>
        <authorList>
            <consortium name="The Broad Institute Genomics Platform"/>
            <consortium name="The Broad Institute Genome Sequencing Center for Infectious Disease"/>
            <person name="Wu L."/>
            <person name="Ma J."/>
        </authorList>
    </citation>
    <scope>NUCLEOTIDE SEQUENCE [LARGE SCALE GENOMIC DNA]</scope>
    <source>
        <strain evidence="3">JCM 14917</strain>
    </source>
</reference>
<dbReference type="Proteomes" id="UP001500974">
    <property type="component" value="Unassembled WGS sequence"/>
</dbReference>
<comment type="caution">
    <text evidence="2">The sequence shown here is derived from an EMBL/GenBank/DDBJ whole genome shotgun (WGS) entry which is preliminary data.</text>
</comment>
<feature type="region of interest" description="Disordered" evidence="1">
    <location>
        <begin position="83"/>
        <end position="103"/>
    </location>
</feature>
<proteinExistence type="predicted"/>
<evidence type="ECO:0000256" key="1">
    <source>
        <dbReference type="SAM" id="MobiDB-lite"/>
    </source>
</evidence>
<dbReference type="EMBL" id="BAAAON010000010">
    <property type="protein sequence ID" value="GAA2177722.1"/>
    <property type="molecule type" value="Genomic_DNA"/>
</dbReference>
<name>A0ABP5MV12_9MICC</name>
<keyword evidence="3" id="KW-1185">Reference proteome</keyword>